<dbReference type="EMBL" id="CP098807">
    <property type="protein sequence ID" value="USJ23351.1"/>
    <property type="molecule type" value="Genomic_DNA"/>
</dbReference>
<dbReference type="SUPFAM" id="SSF50969">
    <property type="entry name" value="YVTN repeat-like/Quinoprotein amine dehydrogenase"/>
    <property type="match status" value="1"/>
</dbReference>
<dbReference type="InterPro" id="IPR008311">
    <property type="entry name" value="UCP028101"/>
</dbReference>
<dbReference type="Pfam" id="PF07433">
    <property type="entry name" value="DUF1513"/>
    <property type="match status" value="1"/>
</dbReference>
<sequence>MTSEDGMTAATGLIDRRSFLRMAGAAWVASLAPERAFALTRADAVFASAFMAPDGSYGVATLTEAGEIIDRTALPARAHGMAYSPVSRRTVAFARRPGTYAMILATDGTAEPIVITAADGRHFYGHGCFSADGKLLYATENDFAANRGMVGIYDGSDNFTRIGEFPTYGIGPHDMTLSADGKLLAIANGGIETHPDFGRTKLNLDHMEPSLTLVDTRTGALVQKHGLPDDLSRLSTRHVDIGPKGEIWFACQYEGARSDLPPLVGSFSQGEDLKFLSLPERTTEALANYVGAIAVNRNEGLIGLTSPKGGVAVMLDARTGTVLKEERVADAAGVARADHGFAVSSYDGHFKANKSRVAWDQHIVRLA</sequence>
<dbReference type="InterPro" id="IPR015943">
    <property type="entry name" value="WD40/YVTN_repeat-like_dom_sf"/>
</dbReference>
<dbReference type="InterPro" id="IPR006311">
    <property type="entry name" value="TAT_signal"/>
</dbReference>
<dbReference type="InterPro" id="IPR011044">
    <property type="entry name" value="Quino_amine_DH_bsu"/>
</dbReference>
<proteinExistence type="predicted"/>
<dbReference type="RefSeq" id="WP_244546754.1">
    <property type="nucleotide sequence ID" value="NZ_CP098807.1"/>
</dbReference>
<protein>
    <submittedName>
        <fullName evidence="1">DUF1513 domain-containing protein</fullName>
    </submittedName>
</protein>
<organism evidence="1 2">
    <name type="scientific">Ensifer adhaerens</name>
    <name type="common">Sinorhizobium morelense</name>
    <dbReference type="NCBI Taxonomy" id="106592"/>
    <lineage>
        <taxon>Bacteria</taxon>
        <taxon>Pseudomonadati</taxon>
        <taxon>Pseudomonadota</taxon>
        <taxon>Alphaproteobacteria</taxon>
        <taxon>Hyphomicrobiales</taxon>
        <taxon>Rhizobiaceae</taxon>
        <taxon>Sinorhizobium/Ensifer group</taxon>
        <taxon>Ensifer</taxon>
    </lineage>
</organism>
<reference evidence="1" key="1">
    <citation type="submission" date="2022-06" db="EMBL/GenBank/DDBJ databases">
        <title>Physiological and biochemical characterization and genomic elucidation of a strain of the genus Ensifer adhaerens M8 that combines arsenic oxidation and chromium reduction.</title>
        <authorList>
            <person name="Li X."/>
            <person name="Yu c."/>
        </authorList>
    </citation>
    <scope>NUCLEOTIDE SEQUENCE</scope>
    <source>
        <strain evidence="1">M8</strain>
    </source>
</reference>
<name>A0A9Q9D9W8_ENSAD</name>
<accession>A0A9Q9D9W8</accession>
<dbReference type="AlphaFoldDB" id="A0A9Q9D9W8"/>
<dbReference type="PROSITE" id="PS51318">
    <property type="entry name" value="TAT"/>
    <property type="match status" value="1"/>
</dbReference>
<dbReference type="Proteomes" id="UP001055460">
    <property type="component" value="Chromosome"/>
</dbReference>
<gene>
    <name evidence="1" type="ORF">NE863_19095</name>
</gene>
<dbReference type="PIRSF" id="PIRSF028101">
    <property type="entry name" value="UCP028101"/>
    <property type="match status" value="1"/>
</dbReference>
<dbReference type="Gene3D" id="2.130.10.10">
    <property type="entry name" value="YVTN repeat-like/Quinoprotein amine dehydrogenase"/>
    <property type="match status" value="1"/>
</dbReference>
<evidence type="ECO:0000313" key="1">
    <source>
        <dbReference type="EMBL" id="USJ23351.1"/>
    </source>
</evidence>
<evidence type="ECO:0000313" key="2">
    <source>
        <dbReference type="Proteomes" id="UP001055460"/>
    </source>
</evidence>